<gene>
    <name evidence="1" type="ORF">CCMSSC00406_0008696</name>
</gene>
<proteinExistence type="predicted"/>
<evidence type="ECO:0000313" key="2">
    <source>
        <dbReference type="Proteomes" id="UP000824881"/>
    </source>
</evidence>
<dbReference type="EMBL" id="WQMT02000002">
    <property type="protein sequence ID" value="KAG9226034.1"/>
    <property type="molecule type" value="Genomic_DNA"/>
</dbReference>
<protein>
    <submittedName>
        <fullName evidence="1">Uncharacterized protein</fullName>
    </submittedName>
</protein>
<organism evidence="1 2">
    <name type="scientific">Pleurotus cornucopiae</name>
    <name type="common">Cornucopia mushroom</name>
    <dbReference type="NCBI Taxonomy" id="5321"/>
    <lineage>
        <taxon>Eukaryota</taxon>
        <taxon>Fungi</taxon>
        <taxon>Dikarya</taxon>
        <taxon>Basidiomycota</taxon>
        <taxon>Agaricomycotina</taxon>
        <taxon>Agaricomycetes</taxon>
        <taxon>Agaricomycetidae</taxon>
        <taxon>Agaricales</taxon>
        <taxon>Pleurotineae</taxon>
        <taxon>Pleurotaceae</taxon>
        <taxon>Pleurotus</taxon>
    </lineage>
</organism>
<reference evidence="1 2" key="1">
    <citation type="journal article" date="2021" name="Appl. Environ. Microbiol.">
        <title>Genetic linkage and physical mapping for an oyster mushroom Pleurotus cornucopiae and QTL analysis for the trait cap color.</title>
        <authorList>
            <person name="Zhang Y."/>
            <person name="Gao W."/>
            <person name="Sonnenberg A."/>
            <person name="Chen Q."/>
            <person name="Zhang J."/>
            <person name="Huang C."/>
        </authorList>
    </citation>
    <scope>NUCLEOTIDE SEQUENCE [LARGE SCALE GENOMIC DNA]</scope>
    <source>
        <strain evidence="1">CCMSSC00406</strain>
    </source>
</reference>
<accession>A0ACB7J633</accession>
<evidence type="ECO:0000313" key="1">
    <source>
        <dbReference type="EMBL" id="KAG9226034.1"/>
    </source>
</evidence>
<sequence length="305" mass="34415">MHLVPNWELVPTVNLSETKKAPSKDVSCLRRALATEASLGSSTTASTAPPASSKRSTRPNITTAIILNRSPTLTRAPTPFERAYYAYQARIRRALHNPFPYEFYFKQGSLLETRFNIEEAEREQLAFGKDFTGEVVTNEKEEANKRAVAQLSQQEGEGEVIMPRTHEADIKKDTKSLDRKGARNLYLLLRVDQDGKQVWRFPQGGVEKGELLHQAAQRDLFAECGPHMDTWVVSRNPVGVSKSPAEATKDGQEDVTFFYKAHIMAGQVRPTQASVSDFAWLTKEEIESQVSKDYWEIIKDMLSEH</sequence>
<comment type="caution">
    <text evidence="1">The sequence shown here is derived from an EMBL/GenBank/DDBJ whole genome shotgun (WGS) entry which is preliminary data.</text>
</comment>
<name>A0ACB7J633_PLECO</name>
<dbReference type="Proteomes" id="UP000824881">
    <property type="component" value="Unassembled WGS sequence"/>
</dbReference>
<keyword evidence="2" id="KW-1185">Reference proteome</keyword>